<name>A0A2T2NT32_CORCC</name>
<dbReference type="GO" id="GO:1990116">
    <property type="term" value="P:ribosome-associated ubiquitin-dependent protein catabolic process"/>
    <property type="evidence" value="ECO:0007669"/>
    <property type="project" value="TreeGrafter"/>
</dbReference>
<feature type="compositionally biased region" description="Low complexity" evidence="1">
    <location>
        <begin position="208"/>
        <end position="221"/>
    </location>
</feature>
<feature type="compositionally biased region" description="Basic residues" evidence="1">
    <location>
        <begin position="103"/>
        <end position="118"/>
    </location>
</feature>
<evidence type="ECO:0000256" key="1">
    <source>
        <dbReference type="SAM" id="MobiDB-lite"/>
    </source>
</evidence>
<reference evidence="2 3" key="1">
    <citation type="journal article" date="2018" name="Front. Microbiol.">
        <title>Genome-Wide Analysis of Corynespora cassiicola Leaf Fall Disease Putative Effectors.</title>
        <authorList>
            <person name="Lopez D."/>
            <person name="Ribeiro S."/>
            <person name="Label P."/>
            <person name="Fumanal B."/>
            <person name="Venisse J.S."/>
            <person name="Kohler A."/>
            <person name="de Oliveira R.R."/>
            <person name="Labutti K."/>
            <person name="Lipzen A."/>
            <person name="Lail K."/>
            <person name="Bauer D."/>
            <person name="Ohm R.A."/>
            <person name="Barry K.W."/>
            <person name="Spatafora J."/>
            <person name="Grigoriev I.V."/>
            <person name="Martin F.M."/>
            <person name="Pujade-Renaud V."/>
        </authorList>
    </citation>
    <scope>NUCLEOTIDE SEQUENCE [LARGE SCALE GENOMIC DNA]</scope>
    <source>
        <strain evidence="2 3">Philippines</strain>
    </source>
</reference>
<dbReference type="Pfam" id="PF04910">
    <property type="entry name" value="Tcf25"/>
    <property type="match status" value="1"/>
</dbReference>
<proteinExistence type="predicted"/>
<dbReference type="GO" id="GO:1990112">
    <property type="term" value="C:RQC complex"/>
    <property type="evidence" value="ECO:0007669"/>
    <property type="project" value="TreeGrafter"/>
</dbReference>
<feature type="region of interest" description="Disordered" evidence="1">
    <location>
        <begin position="194"/>
        <end position="222"/>
    </location>
</feature>
<dbReference type="PANTHER" id="PTHR22684">
    <property type="entry name" value="NULP1-RELATED"/>
    <property type="match status" value="1"/>
</dbReference>
<keyword evidence="3" id="KW-1185">Reference proteome</keyword>
<protein>
    <submittedName>
        <fullName evidence="2">DUF654-domain-containing protein</fullName>
    </submittedName>
</protein>
<dbReference type="InterPro" id="IPR006994">
    <property type="entry name" value="TCF25/Rqc1"/>
</dbReference>
<dbReference type="STRING" id="1448308.A0A2T2NT32"/>
<dbReference type="EMBL" id="KZ678133">
    <property type="protein sequence ID" value="PSN68605.1"/>
    <property type="molecule type" value="Genomic_DNA"/>
</dbReference>
<dbReference type="GO" id="GO:0072344">
    <property type="term" value="P:rescue of stalled ribosome"/>
    <property type="evidence" value="ECO:0007669"/>
    <property type="project" value="TreeGrafter"/>
</dbReference>
<evidence type="ECO:0000313" key="3">
    <source>
        <dbReference type="Proteomes" id="UP000240883"/>
    </source>
</evidence>
<accession>A0A2T2NT32</accession>
<feature type="compositionally biased region" description="Acidic residues" evidence="1">
    <location>
        <begin position="54"/>
        <end position="74"/>
    </location>
</feature>
<dbReference type="PANTHER" id="PTHR22684:SF0">
    <property type="entry name" value="RIBOSOME QUALITY CONTROL COMPLEX SUBUNIT TCF25"/>
    <property type="match status" value="1"/>
</dbReference>
<feature type="compositionally biased region" description="Acidic residues" evidence="1">
    <location>
        <begin position="22"/>
        <end position="36"/>
    </location>
</feature>
<dbReference type="Proteomes" id="UP000240883">
    <property type="component" value="Unassembled WGS sequence"/>
</dbReference>
<gene>
    <name evidence="2" type="ORF">BS50DRAFT_571845</name>
</gene>
<sequence length="693" mass="77881">MSSRALRRAQKELEERKQLEQLEQDARDDESDEEEAAPTSQPKPSLFALLGGADENEEEDDDDGDGDGDDDDRGDDTGNGHAHVDSKGDAPDDQVKPAPAAKPSKKSKKKKQKAKGKTKPPQEPEKTVSGLDEIDQALLALNLSSNHRGGDDADQLTSTISEEMQQLYTVLSVDTQNLHAANEMRKLFGRAAVQGNEDEPARQRQRGRGQQQGLAAAVAGRNAPGGRNLASLGLRRNIFIQGKEEWPRATTGGLGMEVVEKRSDGSVEYKFVHSRTYQSIQHQFERCVASMDPERMVQLLHFNPYHISTLLQVSEIAKQQRDNATAGELLERALFSFGRAVHSTFAHNLAQGKARLDFRRPENREFWLAGWRYISMLGVRATWRTAFEWARLLLSMAPEEDPYCLRLLIDQLALRGREPQALIDLVECDHLQREWKIPPNLAFSVALAHDRLKHPVEARKSLRLAIKEYPWVAARMCKELDISPIPKSVWGKEPNGDHQELLCQLYVPRAKDLWNTPEATSLLMELCYSIEEDVGAGEQPYWLADINEMDLARHVILSDDRALLSLIDTRVKARYTSTSDPLAPEDSIYSYDTTALGSEGTQSRNQLLAELEQLRRYFSTIDLGRHINEGGDFDPDDLLRALDRAGTHMNEFRRNTERVQILRLRLQDLGVQVIFDEEGPNQGGPDSDADSDA</sequence>
<dbReference type="AlphaFoldDB" id="A0A2T2NT32"/>
<organism evidence="2 3">
    <name type="scientific">Corynespora cassiicola Philippines</name>
    <dbReference type="NCBI Taxonomy" id="1448308"/>
    <lineage>
        <taxon>Eukaryota</taxon>
        <taxon>Fungi</taxon>
        <taxon>Dikarya</taxon>
        <taxon>Ascomycota</taxon>
        <taxon>Pezizomycotina</taxon>
        <taxon>Dothideomycetes</taxon>
        <taxon>Pleosporomycetidae</taxon>
        <taxon>Pleosporales</taxon>
        <taxon>Corynesporascaceae</taxon>
        <taxon>Corynespora</taxon>
    </lineage>
</organism>
<evidence type="ECO:0000313" key="2">
    <source>
        <dbReference type="EMBL" id="PSN68605.1"/>
    </source>
</evidence>
<dbReference type="OrthoDB" id="205993at2759"/>
<feature type="compositionally biased region" description="Basic and acidic residues" evidence="1">
    <location>
        <begin position="75"/>
        <end position="95"/>
    </location>
</feature>
<feature type="region of interest" description="Disordered" evidence="1">
    <location>
        <begin position="1"/>
        <end position="129"/>
    </location>
</feature>
<feature type="compositionally biased region" description="Basic and acidic residues" evidence="1">
    <location>
        <begin position="9"/>
        <end position="20"/>
    </location>
</feature>